<dbReference type="GO" id="GO:0005524">
    <property type="term" value="F:ATP binding"/>
    <property type="evidence" value="ECO:0007669"/>
    <property type="project" value="UniProtKB-KW"/>
</dbReference>
<organism evidence="8 9">
    <name type="scientific">Aotus nancymaae</name>
    <name type="common">Ma's night monkey</name>
    <dbReference type="NCBI Taxonomy" id="37293"/>
    <lineage>
        <taxon>Eukaryota</taxon>
        <taxon>Metazoa</taxon>
        <taxon>Chordata</taxon>
        <taxon>Craniata</taxon>
        <taxon>Vertebrata</taxon>
        <taxon>Euteleostomi</taxon>
        <taxon>Mammalia</taxon>
        <taxon>Eutheria</taxon>
        <taxon>Euarchontoglires</taxon>
        <taxon>Primates</taxon>
        <taxon>Haplorrhini</taxon>
        <taxon>Platyrrhini</taxon>
        <taxon>Aotidae</taxon>
        <taxon>Aotus</taxon>
    </lineage>
</organism>
<keyword evidence="2" id="KW-0547">Nucleotide-binding</keyword>
<dbReference type="SMART" id="SM00490">
    <property type="entry name" value="HELICc"/>
    <property type="match status" value="1"/>
</dbReference>
<dbReference type="GO" id="GO:0003724">
    <property type="term" value="F:RNA helicase activity"/>
    <property type="evidence" value="ECO:0007669"/>
    <property type="project" value="UniProtKB-EC"/>
</dbReference>
<dbReference type="InterPro" id="IPR001650">
    <property type="entry name" value="Helicase_C-like"/>
</dbReference>
<dbReference type="Pfam" id="PF00270">
    <property type="entry name" value="DEAD"/>
    <property type="match status" value="1"/>
</dbReference>
<dbReference type="GeneTree" id="ENSGT00940000153783"/>
<dbReference type="PROSITE" id="PS51194">
    <property type="entry name" value="HELICASE_CTER"/>
    <property type="match status" value="1"/>
</dbReference>
<evidence type="ECO:0000259" key="7">
    <source>
        <dbReference type="PROSITE" id="PS51194"/>
    </source>
</evidence>
<dbReference type="AlphaFoldDB" id="A0A2K5DTU1"/>
<keyword evidence="5" id="KW-0067">ATP-binding</keyword>
<keyword evidence="4" id="KW-0347">Helicase</keyword>
<sequence>MLMVLRSLPLFSRELLFPVLKIQKVILALGDYMGATCHACLGGTDVRNEMQKLQADAPHIAVGTPRRVCDILNRRYLSPKWIQMFVLHKANEMLSCGFKDQIYEIFQKLNISIQVVLLSATMPTDVDPIPIPVKKEKLTLEGIKQFYVNVEREEWKLDTLCDLYKTLTITKCMPETSQFLLWFINLQHGDMDQKERDVMREFRSGSSHVLTTTDLLALGIDVQQASLVISYDLPTNHENYSQNWQKGSIWEERCVAINFVTEEDKRILCDTETFYNTTVEEMPMNVADLI</sequence>
<evidence type="ECO:0000313" key="9">
    <source>
        <dbReference type="Proteomes" id="UP000233020"/>
    </source>
</evidence>
<evidence type="ECO:0000256" key="2">
    <source>
        <dbReference type="ARBA" id="ARBA00022741"/>
    </source>
</evidence>
<dbReference type="GO" id="GO:0003676">
    <property type="term" value="F:nucleic acid binding"/>
    <property type="evidence" value="ECO:0007669"/>
    <property type="project" value="InterPro"/>
</dbReference>
<dbReference type="GO" id="GO:0016787">
    <property type="term" value="F:hydrolase activity"/>
    <property type="evidence" value="ECO:0007669"/>
    <property type="project" value="UniProtKB-KW"/>
</dbReference>
<accession>A0A2K5DTU1</accession>
<feature type="domain" description="Helicase C-terminal" evidence="7">
    <location>
        <begin position="142"/>
        <end position="290"/>
    </location>
</feature>
<evidence type="ECO:0000256" key="4">
    <source>
        <dbReference type="ARBA" id="ARBA00022806"/>
    </source>
</evidence>
<dbReference type="OMA" id="RCKIMEE"/>
<evidence type="ECO:0000256" key="3">
    <source>
        <dbReference type="ARBA" id="ARBA00022801"/>
    </source>
</evidence>
<dbReference type="STRING" id="37293.ENSANAP00000024373"/>
<dbReference type="PANTHER" id="PTHR47958">
    <property type="entry name" value="ATP-DEPENDENT RNA HELICASE DBP3"/>
    <property type="match status" value="1"/>
</dbReference>
<evidence type="ECO:0000313" key="8">
    <source>
        <dbReference type="Ensembl" id="ENSANAP00000024373.1"/>
    </source>
</evidence>
<evidence type="ECO:0000256" key="5">
    <source>
        <dbReference type="ARBA" id="ARBA00022840"/>
    </source>
</evidence>
<dbReference type="EC" id="3.6.4.13" evidence="1"/>
<reference evidence="8" key="1">
    <citation type="submission" date="2025-08" db="UniProtKB">
        <authorList>
            <consortium name="Ensembl"/>
        </authorList>
    </citation>
    <scope>IDENTIFICATION</scope>
</reference>
<dbReference type="Gene3D" id="3.40.50.300">
    <property type="entry name" value="P-loop containing nucleotide triphosphate hydrolases"/>
    <property type="match status" value="2"/>
</dbReference>
<keyword evidence="3" id="KW-0378">Hydrolase</keyword>
<evidence type="ECO:0000259" key="6">
    <source>
        <dbReference type="PROSITE" id="PS51192"/>
    </source>
</evidence>
<reference evidence="8" key="2">
    <citation type="submission" date="2025-09" db="UniProtKB">
        <authorList>
            <consortium name="Ensembl"/>
        </authorList>
    </citation>
    <scope>IDENTIFICATION</scope>
</reference>
<dbReference type="PROSITE" id="PS51192">
    <property type="entry name" value="HELICASE_ATP_BIND_1"/>
    <property type="match status" value="1"/>
</dbReference>
<protein>
    <recommendedName>
        <fullName evidence="1">RNA helicase</fullName>
        <ecNumber evidence="1">3.6.4.13</ecNumber>
    </recommendedName>
</protein>
<keyword evidence="9" id="KW-1185">Reference proteome</keyword>
<name>A0A2K5DTU1_AOTNA</name>
<dbReference type="Ensembl" id="ENSANAT00000042292.1">
    <property type="protein sequence ID" value="ENSANAP00000024373.1"/>
    <property type="gene ID" value="ENSANAG00000029915.1"/>
</dbReference>
<proteinExistence type="predicted"/>
<dbReference type="Pfam" id="PF00271">
    <property type="entry name" value="Helicase_C"/>
    <property type="match status" value="1"/>
</dbReference>
<dbReference type="InterPro" id="IPR027417">
    <property type="entry name" value="P-loop_NTPase"/>
</dbReference>
<dbReference type="InterPro" id="IPR014001">
    <property type="entry name" value="Helicase_ATP-bd"/>
</dbReference>
<dbReference type="InterPro" id="IPR011545">
    <property type="entry name" value="DEAD/DEAH_box_helicase_dom"/>
</dbReference>
<feature type="domain" description="Helicase ATP-binding" evidence="6">
    <location>
        <begin position="1"/>
        <end position="140"/>
    </location>
</feature>
<dbReference type="SUPFAM" id="SSF52540">
    <property type="entry name" value="P-loop containing nucleoside triphosphate hydrolases"/>
    <property type="match status" value="1"/>
</dbReference>
<dbReference type="Proteomes" id="UP000233020">
    <property type="component" value="Unplaced"/>
</dbReference>
<evidence type="ECO:0000256" key="1">
    <source>
        <dbReference type="ARBA" id="ARBA00012552"/>
    </source>
</evidence>